<dbReference type="GO" id="GO:0045037">
    <property type="term" value="P:protein import into chloroplast stroma"/>
    <property type="evidence" value="ECO:0007669"/>
    <property type="project" value="TreeGrafter"/>
</dbReference>
<evidence type="ECO:0000256" key="2">
    <source>
        <dbReference type="SAM" id="Coils"/>
    </source>
</evidence>
<feature type="coiled-coil region" evidence="2">
    <location>
        <begin position="242"/>
        <end position="269"/>
    </location>
</feature>
<dbReference type="GO" id="GO:0045038">
    <property type="term" value="P:protein import into chloroplast thylakoid membrane"/>
    <property type="evidence" value="ECO:0007669"/>
    <property type="project" value="TreeGrafter"/>
</dbReference>
<dbReference type="GO" id="GO:0009534">
    <property type="term" value="C:chloroplast thylakoid"/>
    <property type="evidence" value="ECO:0007669"/>
    <property type="project" value="TreeGrafter"/>
</dbReference>
<evidence type="ECO:0000256" key="1">
    <source>
        <dbReference type="ARBA" id="ARBA00023054"/>
    </source>
</evidence>
<keyword evidence="3" id="KW-1185">Reference proteome</keyword>
<dbReference type="HAMAP" id="MF_01843">
    <property type="entry name" value="Thf1"/>
    <property type="match status" value="1"/>
</dbReference>
<dbReference type="PANTHER" id="PTHR34793:SF1">
    <property type="entry name" value="PROTEIN THYLAKOID FORMATION 1, CHLOROPLASTIC"/>
    <property type="match status" value="1"/>
</dbReference>
<dbReference type="Proteomes" id="UP000694918">
    <property type="component" value="Unplaced"/>
</dbReference>
<dbReference type="Pfam" id="PF11264">
    <property type="entry name" value="ThylakoidFormat"/>
    <property type="match status" value="1"/>
</dbReference>
<dbReference type="GeneID" id="105141813"/>
<dbReference type="GO" id="GO:0010027">
    <property type="term" value="P:thylakoid membrane organization"/>
    <property type="evidence" value="ECO:0007669"/>
    <property type="project" value="TreeGrafter"/>
</dbReference>
<dbReference type="GO" id="GO:0010207">
    <property type="term" value="P:photosystem II assembly"/>
    <property type="evidence" value="ECO:0007669"/>
    <property type="project" value="InterPro"/>
</dbReference>
<evidence type="ECO:0000313" key="3">
    <source>
        <dbReference type="Proteomes" id="UP000694918"/>
    </source>
</evidence>
<protein>
    <submittedName>
        <fullName evidence="4">Protein THYLAKOID FORMATION1, chloroplastic-like isoform X2</fullName>
    </submittedName>
</protein>
<dbReference type="NCBIfam" id="TIGR03060">
    <property type="entry name" value="PS_II_psb29"/>
    <property type="match status" value="1"/>
</dbReference>
<accession>A0AAJ6VI07</accession>
<name>A0AAJ6VI07_POPEU</name>
<dbReference type="InterPro" id="IPR017499">
    <property type="entry name" value="Thf1"/>
</dbReference>
<gene>
    <name evidence="4" type="primary">LOC105141813</name>
</gene>
<proteinExistence type="inferred from homology"/>
<dbReference type="AlphaFoldDB" id="A0AAJ6VI07"/>
<dbReference type="PANTHER" id="PTHR34793">
    <property type="entry name" value="PROTEIN THYLAKOID FORMATION 1, CHLOROPLASTIC"/>
    <property type="match status" value="1"/>
</dbReference>
<organism evidence="3 4">
    <name type="scientific">Populus euphratica</name>
    <name type="common">Euphrates poplar</name>
    <dbReference type="NCBI Taxonomy" id="75702"/>
    <lineage>
        <taxon>Eukaryota</taxon>
        <taxon>Viridiplantae</taxon>
        <taxon>Streptophyta</taxon>
        <taxon>Embryophyta</taxon>
        <taxon>Tracheophyta</taxon>
        <taxon>Spermatophyta</taxon>
        <taxon>Magnoliopsida</taxon>
        <taxon>eudicotyledons</taxon>
        <taxon>Gunneridae</taxon>
        <taxon>Pentapetalae</taxon>
        <taxon>rosids</taxon>
        <taxon>fabids</taxon>
        <taxon>Malpighiales</taxon>
        <taxon>Salicaceae</taxon>
        <taxon>Saliceae</taxon>
        <taxon>Populus</taxon>
    </lineage>
</organism>
<dbReference type="RefSeq" id="XP_011047480.1">
    <property type="nucleotide sequence ID" value="XM_011049178.1"/>
</dbReference>
<reference evidence="4" key="1">
    <citation type="submission" date="2025-08" db="UniProtKB">
        <authorList>
            <consortium name="RefSeq"/>
        </authorList>
    </citation>
    <scope>IDENTIFICATION</scope>
</reference>
<sequence length="285" mass="32326">MAAVTSVSFSAISQSSSDRRAFCTVARNLGFEGSRFRSSFSCHYVGVRSSNSTSHVPPTVADTKLNFLKAYKRPIPSIYNTVLQELIVQQHLMKYKKTFRYDPVFGLGFVTVFDQLMEGYPSDEDREAIFQAYIKALEEDPEQYRIDAKKLEEWARAQTPSSLVDFSSREGEIEGTLKDIAERVASGNFSYSRFFAVGLFRLLELSNASEPTVLEKLCSALNINKRSVDRDLDVYRGLLSKLVQARELLKEYVDREKKKQEERAESQKASETVTKCLGEPQFVGQ</sequence>
<keyword evidence="1 2" id="KW-0175">Coiled coil</keyword>
<evidence type="ECO:0000313" key="4">
    <source>
        <dbReference type="RefSeq" id="XP_011047480.1"/>
    </source>
</evidence>